<keyword evidence="3" id="KW-0227">DNA damage</keyword>
<dbReference type="GO" id="GO:0000077">
    <property type="term" value="P:DNA damage checkpoint signaling"/>
    <property type="evidence" value="ECO:0007669"/>
    <property type="project" value="InterPro"/>
</dbReference>
<dbReference type="EMBL" id="DS989735">
    <property type="protein sequence ID" value="EEA07836.1"/>
    <property type="molecule type" value="Genomic_DNA"/>
</dbReference>
<dbReference type="Gene3D" id="3.70.10.10">
    <property type="match status" value="1"/>
</dbReference>
<proteinExistence type="inferred from homology"/>
<comment type="similarity">
    <text evidence="2">Belongs to the rad1 family.</text>
</comment>
<reference evidence="6" key="1">
    <citation type="submission" date="2008-06" db="EMBL/GenBank/DDBJ databases">
        <authorList>
            <person name="Lorenzi H."/>
            <person name="Inman J."/>
            <person name="Miller J."/>
            <person name="Schobel S."/>
            <person name="Amedeo P."/>
            <person name="Caler E.V."/>
            <person name="da Silva J."/>
        </authorList>
    </citation>
    <scope>NUCLEOTIDE SEQUENCE [LARGE SCALE GENOMIC DNA]</scope>
    <source>
        <strain evidence="6">RN66</strain>
    </source>
</reference>
<evidence type="ECO:0000313" key="6">
    <source>
        <dbReference type="EMBL" id="EEA07836.1"/>
    </source>
</evidence>
<dbReference type="InterPro" id="IPR003021">
    <property type="entry name" value="Rad1_Rec1_Rad17"/>
</dbReference>
<gene>
    <name evidence="6" type="ORF">CMU_029100</name>
</gene>
<dbReference type="GO" id="GO:0006281">
    <property type="term" value="P:DNA repair"/>
    <property type="evidence" value="ECO:0007669"/>
    <property type="project" value="UniProtKB-KW"/>
</dbReference>
<dbReference type="RefSeq" id="XP_002142185.1">
    <property type="nucleotide sequence ID" value="XM_002142149.1"/>
</dbReference>
<dbReference type="Pfam" id="PF02144">
    <property type="entry name" value="Rad1"/>
    <property type="match status" value="1"/>
</dbReference>
<protein>
    <submittedName>
        <fullName evidence="6">Uncharacterized protein</fullName>
    </submittedName>
</protein>
<keyword evidence="4" id="KW-0234">DNA repair</keyword>
<dbReference type="GeneID" id="6997253"/>
<dbReference type="VEuPathDB" id="CryptoDB:CMU_029100"/>
<dbReference type="Proteomes" id="UP000001460">
    <property type="component" value="Unassembled WGS sequence"/>
</dbReference>
<organism evidence="6 7">
    <name type="scientific">Cryptosporidium muris (strain RN66)</name>
    <dbReference type="NCBI Taxonomy" id="441375"/>
    <lineage>
        <taxon>Eukaryota</taxon>
        <taxon>Sar</taxon>
        <taxon>Alveolata</taxon>
        <taxon>Apicomplexa</taxon>
        <taxon>Conoidasida</taxon>
        <taxon>Coccidia</taxon>
        <taxon>Eucoccidiorida</taxon>
        <taxon>Eimeriorina</taxon>
        <taxon>Cryptosporidiidae</taxon>
        <taxon>Cryptosporidium</taxon>
    </lineage>
</organism>
<evidence type="ECO:0000256" key="1">
    <source>
        <dbReference type="ARBA" id="ARBA00004123"/>
    </source>
</evidence>
<dbReference type="OrthoDB" id="337581at2759"/>
<dbReference type="AlphaFoldDB" id="B6AHZ5"/>
<evidence type="ECO:0000256" key="3">
    <source>
        <dbReference type="ARBA" id="ARBA00022763"/>
    </source>
</evidence>
<comment type="subcellular location">
    <subcellularLocation>
        <location evidence="1">Nucleus</location>
    </subcellularLocation>
</comment>
<keyword evidence="7" id="KW-1185">Reference proteome</keyword>
<sequence>MEAYLADVPTFIKAIQSLQLSRAIRKDGDGQFLTCSISTSGIKLSNHTTGKDVFCCCWLKKEIFKKFECLNELENSHFDICLNTLINCIQVFGLDAKMAILRYDNANLHLSITEDEGAMTDCVLCTYHTSEDICEIQRFMNTNDGYRSNGSSTNTDYIMIFPHVLRDLLKDLCDIAKNDSKVSCEYMQKNVYQVFYINMIYNQMTLELFPLNINTSPKHCVMSFSCKLDGEECCWELFDNHNVFPGYRIDQYHNHTYMIKSLFQIERALAVCSTLRIKINKEGLLAIQMIIKQDIHPTKEVQSVNADASLKYINYYNTEVLILPVNKINGSASFT</sequence>
<accession>B6AHZ5</accession>
<evidence type="ECO:0000256" key="4">
    <source>
        <dbReference type="ARBA" id="ARBA00023204"/>
    </source>
</evidence>
<evidence type="ECO:0000313" key="7">
    <source>
        <dbReference type="Proteomes" id="UP000001460"/>
    </source>
</evidence>
<dbReference type="GO" id="GO:0030896">
    <property type="term" value="C:checkpoint clamp complex"/>
    <property type="evidence" value="ECO:0007669"/>
    <property type="project" value="TreeGrafter"/>
</dbReference>
<dbReference type="PANTHER" id="PTHR10870">
    <property type="entry name" value="CELL CYCLE CHECKPOINT PROTEIN RAD1"/>
    <property type="match status" value="1"/>
</dbReference>
<dbReference type="PANTHER" id="PTHR10870:SF0">
    <property type="entry name" value="CELL CYCLE CHECKPOINT PROTEIN RAD1"/>
    <property type="match status" value="1"/>
</dbReference>
<name>B6AHZ5_CRYMR</name>
<keyword evidence="5" id="KW-0539">Nucleus</keyword>
<evidence type="ECO:0000256" key="5">
    <source>
        <dbReference type="ARBA" id="ARBA00023242"/>
    </source>
</evidence>
<evidence type="ECO:0000256" key="2">
    <source>
        <dbReference type="ARBA" id="ARBA00010991"/>
    </source>
</evidence>